<dbReference type="EMBL" id="LAZR01063100">
    <property type="protein sequence ID" value="KKK60172.1"/>
    <property type="molecule type" value="Genomic_DNA"/>
</dbReference>
<gene>
    <name evidence="1" type="ORF">LCGC14_3027010</name>
</gene>
<protein>
    <submittedName>
        <fullName evidence="1">Uncharacterized protein</fullName>
    </submittedName>
</protein>
<organism evidence="1">
    <name type="scientific">marine sediment metagenome</name>
    <dbReference type="NCBI Taxonomy" id="412755"/>
    <lineage>
        <taxon>unclassified sequences</taxon>
        <taxon>metagenomes</taxon>
        <taxon>ecological metagenomes</taxon>
    </lineage>
</organism>
<name>A0A0F8WTD5_9ZZZZ</name>
<feature type="non-terminal residue" evidence="1">
    <location>
        <position position="1"/>
    </location>
</feature>
<reference evidence="1" key="1">
    <citation type="journal article" date="2015" name="Nature">
        <title>Complex archaea that bridge the gap between prokaryotes and eukaryotes.</title>
        <authorList>
            <person name="Spang A."/>
            <person name="Saw J.H."/>
            <person name="Jorgensen S.L."/>
            <person name="Zaremba-Niedzwiedzka K."/>
            <person name="Martijn J."/>
            <person name="Lind A.E."/>
            <person name="van Eijk R."/>
            <person name="Schleper C."/>
            <person name="Guy L."/>
            <person name="Ettema T.J."/>
        </authorList>
    </citation>
    <scope>NUCLEOTIDE SEQUENCE</scope>
</reference>
<comment type="caution">
    <text evidence="1">The sequence shown here is derived from an EMBL/GenBank/DDBJ whole genome shotgun (WGS) entry which is preliminary data.</text>
</comment>
<evidence type="ECO:0000313" key="1">
    <source>
        <dbReference type="EMBL" id="KKK60172.1"/>
    </source>
</evidence>
<dbReference type="AlphaFoldDB" id="A0A0F8WTD5"/>
<proteinExistence type="predicted"/>
<accession>A0A0F8WTD5</accession>
<sequence>LTFIERFMDLGSERVGGWQNRDLSGNGIAPKSVVEATLLNQEFDINTLGIRTSGSALNRFLILTDVMSSGASQSLTMHTQTSDSAIETFVDDTTKDHQILLLGSWEPTPINDSVVLFIEGHDPISSGVDLITLGIDVYSSGLNLFLASNDTISSDIDLVINGSLINSGNLNFVMPDTKDVVNADVTLYIGPLILSDAGLDLSINGKDSINTDTPLFVLGHEVLVLVVI</sequence>